<evidence type="ECO:0000256" key="2">
    <source>
        <dbReference type="ARBA" id="ARBA00022741"/>
    </source>
</evidence>
<name>Q3AQV2_CHLCH</name>
<dbReference type="GO" id="GO:0005524">
    <property type="term" value="F:ATP binding"/>
    <property type="evidence" value="ECO:0007669"/>
    <property type="project" value="UniProtKB-KW"/>
</dbReference>
<dbReference type="InterPro" id="IPR011009">
    <property type="entry name" value="Kinase-like_dom_sf"/>
</dbReference>
<dbReference type="STRING" id="340177.Cag_1363"/>
<keyword evidence="6" id="KW-0723">Serine/threonine-protein kinase</keyword>
<protein>
    <submittedName>
        <fullName evidence="6">Serine/threonine protein kinase</fullName>
    </submittedName>
</protein>
<dbReference type="AlphaFoldDB" id="Q3AQV2"/>
<dbReference type="OrthoDB" id="9813021at2"/>
<evidence type="ECO:0000256" key="1">
    <source>
        <dbReference type="ARBA" id="ARBA00022679"/>
    </source>
</evidence>
<evidence type="ECO:0000313" key="6">
    <source>
        <dbReference type="EMBL" id="ABB28623.1"/>
    </source>
</evidence>
<dbReference type="PANTHER" id="PTHR44329:SF288">
    <property type="entry name" value="MITOGEN-ACTIVATED PROTEIN KINASE KINASE KINASE 20"/>
    <property type="match status" value="1"/>
</dbReference>
<dbReference type="PROSITE" id="PS50011">
    <property type="entry name" value="PROTEIN_KINASE_DOM"/>
    <property type="match status" value="1"/>
</dbReference>
<dbReference type="InterPro" id="IPR051681">
    <property type="entry name" value="Ser/Thr_Kinases-Pseudokinases"/>
</dbReference>
<dbReference type="SMART" id="SM00220">
    <property type="entry name" value="S_TKc"/>
    <property type="match status" value="1"/>
</dbReference>
<keyword evidence="1" id="KW-0808">Transferase</keyword>
<dbReference type="GO" id="GO:0004674">
    <property type="term" value="F:protein serine/threonine kinase activity"/>
    <property type="evidence" value="ECO:0007669"/>
    <property type="project" value="UniProtKB-KW"/>
</dbReference>
<proteinExistence type="predicted"/>
<sequence>MRKRLFIKKQKFDKWELKRFLGGGGNGEVWECCDEEGNKGAIKLLKHVKSKSYARFCDETKIMEQNFDIEGIIPILDKFLPEKLDGSIPYYVMPMAESAEKVFKAKNIVSKIDSIIEICKTLAKLHERGIAHRDIKPPNLLVFNSRLALADFGLVDYPDKKDISLQNEEIGAKWTMAPEMRRESSKADSLKSDVYSLAKTIWIILTENPKGFDGQYSIDSIIELKRFYNKTYTTPIDNLLTKCTDNDPNQRPTVNEIILELENWKVLNKDFHERNQEQWFEIQTKLFPMTFPKRVIWENIEDIVKILKVVCTYDNLNHMLYPNGGGMDLEDVRLSHEKSCIELDCQLINIVKPKRLLFESFGYTAEWNYFRLELYELEPSGAYENDEYYENIQYYEEYDGYVSPENTMQLLRWFRGSFVIFNKRSVYNRISSTYDGRHNKMNTEEFRDYIQEMVSHTIEMNKKKSAMATIESKRRKTR</sequence>
<organism evidence="6">
    <name type="scientific">Chlorobium chlorochromatii (strain CaD3)</name>
    <dbReference type="NCBI Taxonomy" id="340177"/>
    <lineage>
        <taxon>Bacteria</taxon>
        <taxon>Pseudomonadati</taxon>
        <taxon>Chlorobiota</taxon>
        <taxon>Chlorobiia</taxon>
        <taxon>Chlorobiales</taxon>
        <taxon>Chlorobiaceae</taxon>
        <taxon>Chlorobium/Pelodictyon group</taxon>
        <taxon>Chlorobium</taxon>
    </lineage>
</organism>
<dbReference type="PROSITE" id="PS00108">
    <property type="entry name" value="PROTEIN_KINASE_ST"/>
    <property type="match status" value="1"/>
</dbReference>
<dbReference type="SUPFAM" id="SSF56112">
    <property type="entry name" value="Protein kinase-like (PK-like)"/>
    <property type="match status" value="1"/>
</dbReference>
<accession>Q3AQV2</accession>
<dbReference type="InterPro" id="IPR008271">
    <property type="entry name" value="Ser/Thr_kinase_AS"/>
</dbReference>
<dbReference type="Gene3D" id="3.30.200.20">
    <property type="entry name" value="Phosphorylase Kinase, domain 1"/>
    <property type="match status" value="1"/>
</dbReference>
<keyword evidence="3 6" id="KW-0418">Kinase</keyword>
<evidence type="ECO:0000256" key="4">
    <source>
        <dbReference type="ARBA" id="ARBA00022840"/>
    </source>
</evidence>
<dbReference type="HOGENOM" id="CLU_560123_0_0_10"/>
<dbReference type="Gene3D" id="1.10.510.10">
    <property type="entry name" value="Transferase(Phosphotransferase) domain 1"/>
    <property type="match status" value="1"/>
</dbReference>
<dbReference type="PANTHER" id="PTHR44329">
    <property type="entry name" value="SERINE/THREONINE-PROTEIN KINASE TNNI3K-RELATED"/>
    <property type="match status" value="1"/>
</dbReference>
<keyword evidence="2" id="KW-0547">Nucleotide-binding</keyword>
<dbReference type="Pfam" id="PF00069">
    <property type="entry name" value="Pkinase"/>
    <property type="match status" value="1"/>
</dbReference>
<keyword evidence="4" id="KW-0067">ATP-binding</keyword>
<gene>
    <name evidence="6" type="ordered locus">Cag_1363</name>
</gene>
<dbReference type="EMBL" id="CP000108">
    <property type="protein sequence ID" value="ABB28623.1"/>
    <property type="molecule type" value="Genomic_DNA"/>
</dbReference>
<dbReference type="InterPro" id="IPR000719">
    <property type="entry name" value="Prot_kinase_dom"/>
</dbReference>
<dbReference type="eggNOG" id="COG0515">
    <property type="taxonomic scope" value="Bacteria"/>
</dbReference>
<reference evidence="6" key="1">
    <citation type="submission" date="2005-08" db="EMBL/GenBank/DDBJ databases">
        <title>Complete sequence of Chlorobium chlorochromatii CaD3.</title>
        <authorList>
            <person name="Copeland A."/>
            <person name="Lucas S."/>
            <person name="Lapidus A."/>
            <person name="Barry K."/>
            <person name="Detter J.C."/>
            <person name="Glavina T."/>
            <person name="Hammon N."/>
            <person name="Israni S."/>
            <person name="Pitluck S."/>
            <person name="Bryant D."/>
            <person name="Schmutz J."/>
            <person name="Larimer F."/>
            <person name="Land M."/>
            <person name="Kyrpides N."/>
            <person name="Ivanova N."/>
            <person name="Richardson P."/>
        </authorList>
    </citation>
    <scope>NUCLEOTIDE SEQUENCE [LARGE SCALE GENOMIC DNA]</scope>
    <source>
        <strain evidence="6">CaD3</strain>
    </source>
</reference>
<feature type="domain" description="Protein kinase" evidence="5">
    <location>
        <begin position="15"/>
        <end position="265"/>
    </location>
</feature>
<evidence type="ECO:0000256" key="3">
    <source>
        <dbReference type="ARBA" id="ARBA00022777"/>
    </source>
</evidence>
<evidence type="ECO:0000259" key="5">
    <source>
        <dbReference type="PROSITE" id="PS50011"/>
    </source>
</evidence>
<dbReference type="KEGG" id="cch:Cag_1363"/>